<dbReference type="Proteomes" id="UP001163821">
    <property type="component" value="Unassembled WGS sequence"/>
</dbReference>
<organism evidence="9 10">
    <name type="scientific">Gaoshiqia sediminis</name>
    <dbReference type="NCBI Taxonomy" id="2986998"/>
    <lineage>
        <taxon>Bacteria</taxon>
        <taxon>Pseudomonadati</taxon>
        <taxon>Bacteroidota</taxon>
        <taxon>Bacteroidia</taxon>
        <taxon>Marinilabiliales</taxon>
        <taxon>Prolixibacteraceae</taxon>
        <taxon>Gaoshiqia</taxon>
    </lineage>
</organism>
<gene>
    <name evidence="9" type="ORF">N2K84_07460</name>
</gene>
<keyword evidence="6 8" id="KW-1133">Transmembrane helix</keyword>
<evidence type="ECO:0000256" key="2">
    <source>
        <dbReference type="ARBA" id="ARBA00009773"/>
    </source>
</evidence>
<comment type="subcellular location">
    <subcellularLocation>
        <location evidence="1">Cell membrane</location>
        <topology evidence="1">Multi-pass membrane protein</topology>
    </subcellularLocation>
</comment>
<keyword evidence="3" id="KW-0813">Transport</keyword>
<evidence type="ECO:0000256" key="6">
    <source>
        <dbReference type="ARBA" id="ARBA00022989"/>
    </source>
</evidence>
<name>A0AA41YAN0_9BACT</name>
<comment type="similarity">
    <text evidence="2">Belongs to the autoinducer-2 exporter (AI-2E) (TC 2.A.86) family.</text>
</comment>
<feature type="transmembrane region" description="Helical" evidence="8">
    <location>
        <begin position="220"/>
        <end position="247"/>
    </location>
</feature>
<feature type="transmembrane region" description="Helical" evidence="8">
    <location>
        <begin position="12"/>
        <end position="43"/>
    </location>
</feature>
<dbReference type="PANTHER" id="PTHR21716">
    <property type="entry name" value="TRANSMEMBRANE PROTEIN"/>
    <property type="match status" value="1"/>
</dbReference>
<feature type="transmembrane region" description="Helical" evidence="8">
    <location>
        <begin position="64"/>
        <end position="86"/>
    </location>
</feature>
<reference evidence="9" key="1">
    <citation type="submission" date="2022-10" db="EMBL/GenBank/DDBJ databases">
        <title>Gaoshiqiia sediminis gen. nov., sp. nov., isolated from coastal sediment.</title>
        <authorList>
            <person name="Yu W.X."/>
            <person name="Mu D.S."/>
            <person name="Du J.Z."/>
            <person name="Liang Y.Q."/>
        </authorList>
    </citation>
    <scope>NUCLEOTIDE SEQUENCE</scope>
    <source>
        <strain evidence="9">A06</strain>
    </source>
</reference>
<accession>A0AA41YAN0</accession>
<keyword evidence="10" id="KW-1185">Reference proteome</keyword>
<dbReference type="InterPro" id="IPR002549">
    <property type="entry name" value="AI-2E-like"/>
</dbReference>
<keyword evidence="5 8" id="KW-0812">Transmembrane</keyword>
<dbReference type="AlphaFoldDB" id="A0AA41YAN0"/>
<feature type="transmembrane region" description="Helical" evidence="8">
    <location>
        <begin position="253"/>
        <end position="274"/>
    </location>
</feature>
<dbReference type="GO" id="GO:0005886">
    <property type="term" value="C:plasma membrane"/>
    <property type="evidence" value="ECO:0007669"/>
    <property type="project" value="UniProtKB-SubCell"/>
</dbReference>
<protein>
    <submittedName>
        <fullName evidence="9">AI-2E family transporter</fullName>
    </submittedName>
</protein>
<proteinExistence type="inferred from homology"/>
<evidence type="ECO:0000313" key="9">
    <source>
        <dbReference type="EMBL" id="MCW0482558.1"/>
    </source>
</evidence>
<dbReference type="EMBL" id="JAPAAF010000007">
    <property type="protein sequence ID" value="MCW0482558.1"/>
    <property type="molecule type" value="Genomic_DNA"/>
</dbReference>
<feature type="transmembrane region" description="Helical" evidence="8">
    <location>
        <begin position="321"/>
        <end position="347"/>
    </location>
</feature>
<evidence type="ECO:0000256" key="1">
    <source>
        <dbReference type="ARBA" id="ARBA00004651"/>
    </source>
</evidence>
<sequence>MISIQGKTKTVLITVGILLAMFLIWYFSSIVTYILVAAVLSLIGRPLVRLVQQIRLGRFGVSRTMAAFITLVVMWVFAIGAIRFLIPLLISEFEQLSTVNPESIITVLEGPLKQLREFSSSENTDEKLTFLEIIKSHFGDKLNFSKLTDLVGFIAGAIGEMFIAFFSVSFITFFFLKDENMFTETILLLVPTTYEEKVKKIMESVYFLLKRYFTGLLAEVVMVGTLVTLGLTIVGIGFHHAVVIGLFCGLFNIIPYLGPWMGATIGLLIGMAINIQADFMSHTLPLLGFMLLVFIIVQVIDNIVFQPLIYSSSVKAHPLEIFLVILAAGSAAGILGMILAIPAYTILRVIAKEFLDNLKIVRKLTQNLNG</sequence>
<evidence type="ECO:0000256" key="4">
    <source>
        <dbReference type="ARBA" id="ARBA00022475"/>
    </source>
</evidence>
<dbReference type="PANTHER" id="PTHR21716:SF53">
    <property type="entry name" value="PERMEASE PERM-RELATED"/>
    <property type="match status" value="1"/>
</dbReference>
<evidence type="ECO:0000256" key="5">
    <source>
        <dbReference type="ARBA" id="ARBA00022692"/>
    </source>
</evidence>
<evidence type="ECO:0000313" key="10">
    <source>
        <dbReference type="Proteomes" id="UP001163821"/>
    </source>
</evidence>
<keyword evidence="7 8" id="KW-0472">Membrane</keyword>
<feature type="transmembrane region" description="Helical" evidence="8">
    <location>
        <begin position="286"/>
        <end position="309"/>
    </location>
</feature>
<comment type="caution">
    <text evidence="9">The sequence shown here is derived from an EMBL/GenBank/DDBJ whole genome shotgun (WGS) entry which is preliminary data.</text>
</comment>
<evidence type="ECO:0000256" key="3">
    <source>
        <dbReference type="ARBA" id="ARBA00022448"/>
    </source>
</evidence>
<keyword evidence="4" id="KW-1003">Cell membrane</keyword>
<evidence type="ECO:0000256" key="8">
    <source>
        <dbReference type="SAM" id="Phobius"/>
    </source>
</evidence>
<dbReference type="RefSeq" id="WP_282591163.1">
    <property type="nucleotide sequence ID" value="NZ_JAPAAF010000007.1"/>
</dbReference>
<dbReference type="Pfam" id="PF01594">
    <property type="entry name" value="AI-2E_transport"/>
    <property type="match status" value="1"/>
</dbReference>
<feature type="transmembrane region" description="Helical" evidence="8">
    <location>
        <begin position="150"/>
        <end position="176"/>
    </location>
</feature>
<evidence type="ECO:0000256" key="7">
    <source>
        <dbReference type="ARBA" id="ARBA00023136"/>
    </source>
</evidence>